<gene>
    <name evidence="1" type="ORF">GOBAR_AA34812</name>
</gene>
<dbReference type="Proteomes" id="UP000239757">
    <property type="component" value="Unassembled WGS sequence"/>
</dbReference>
<dbReference type="AlphaFoldDB" id="A0A2P5W496"/>
<organism evidence="1 2">
    <name type="scientific">Gossypium barbadense</name>
    <name type="common">Sea Island cotton</name>
    <name type="synonym">Hibiscus barbadensis</name>
    <dbReference type="NCBI Taxonomy" id="3634"/>
    <lineage>
        <taxon>Eukaryota</taxon>
        <taxon>Viridiplantae</taxon>
        <taxon>Streptophyta</taxon>
        <taxon>Embryophyta</taxon>
        <taxon>Tracheophyta</taxon>
        <taxon>Spermatophyta</taxon>
        <taxon>Magnoliopsida</taxon>
        <taxon>eudicotyledons</taxon>
        <taxon>Gunneridae</taxon>
        <taxon>Pentapetalae</taxon>
        <taxon>rosids</taxon>
        <taxon>malvids</taxon>
        <taxon>Malvales</taxon>
        <taxon>Malvaceae</taxon>
        <taxon>Malvoideae</taxon>
        <taxon>Gossypium</taxon>
    </lineage>
</organism>
<protein>
    <submittedName>
        <fullName evidence="1">Uncharacterized protein</fullName>
    </submittedName>
</protein>
<dbReference type="EMBL" id="KZ669220">
    <property type="protein sequence ID" value="PPR85879.1"/>
    <property type="molecule type" value="Genomic_DNA"/>
</dbReference>
<proteinExistence type="predicted"/>
<sequence length="123" mass="14173">MVKRVRLNLRDMGVRKTNNCSWNENGVGGGLDGHIGLVTMDFLKFQFKFDQVAKCYCLQVLGAEHPTIVIEQEEIHELIEEFQDIFQAPKELPPERAFDHAIHLEPLSKPVNVKPYCYPCFQN</sequence>
<evidence type="ECO:0000313" key="1">
    <source>
        <dbReference type="EMBL" id="PPR85879.1"/>
    </source>
</evidence>
<dbReference type="OrthoDB" id="1748685at2759"/>
<name>A0A2P5W496_GOSBA</name>
<reference evidence="1 2" key="1">
    <citation type="submission" date="2015-01" db="EMBL/GenBank/DDBJ databases">
        <title>Genome of allotetraploid Gossypium barbadense reveals genomic plasticity and fiber elongation in cotton evolution.</title>
        <authorList>
            <person name="Chen X."/>
            <person name="Liu X."/>
            <person name="Zhao B."/>
            <person name="Zheng H."/>
            <person name="Hu Y."/>
            <person name="Lu G."/>
            <person name="Yang C."/>
            <person name="Chen J."/>
            <person name="Shan C."/>
            <person name="Zhang L."/>
            <person name="Zhou Y."/>
            <person name="Wang L."/>
            <person name="Guo W."/>
            <person name="Bai Y."/>
            <person name="Ruan J."/>
            <person name="Shangguan X."/>
            <person name="Mao Y."/>
            <person name="Jiang J."/>
            <person name="Zhu Y."/>
            <person name="Lei J."/>
            <person name="Kang H."/>
            <person name="Chen S."/>
            <person name="He X."/>
            <person name="Wang R."/>
            <person name="Wang Y."/>
            <person name="Chen J."/>
            <person name="Wang L."/>
            <person name="Yu S."/>
            <person name="Wang B."/>
            <person name="Wei J."/>
            <person name="Song S."/>
            <person name="Lu X."/>
            <person name="Gao Z."/>
            <person name="Gu W."/>
            <person name="Deng X."/>
            <person name="Ma D."/>
            <person name="Wang S."/>
            <person name="Liang W."/>
            <person name="Fang L."/>
            <person name="Cai C."/>
            <person name="Zhu X."/>
            <person name="Zhou B."/>
            <person name="Zhang Y."/>
            <person name="Chen Z."/>
            <person name="Xu S."/>
            <person name="Zhu R."/>
            <person name="Wang S."/>
            <person name="Zhang T."/>
            <person name="Zhao G."/>
        </authorList>
    </citation>
    <scope>NUCLEOTIDE SEQUENCE [LARGE SCALE GENOMIC DNA]</scope>
    <source>
        <strain evidence="2">cv. Xinhai21</strain>
        <tissue evidence="1">Leaf</tissue>
    </source>
</reference>
<evidence type="ECO:0000313" key="2">
    <source>
        <dbReference type="Proteomes" id="UP000239757"/>
    </source>
</evidence>
<accession>A0A2P5W496</accession>